<gene>
    <name evidence="8" type="ORF">GMOD_00005401</name>
</gene>
<keyword evidence="9" id="KW-1185">Reference proteome</keyword>
<dbReference type="Pfam" id="PF03006">
    <property type="entry name" value="HlyIII"/>
    <property type="match status" value="1"/>
</dbReference>
<feature type="transmembrane region" description="Helical" evidence="7">
    <location>
        <begin position="66"/>
        <end position="88"/>
    </location>
</feature>
<evidence type="ECO:0000256" key="3">
    <source>
        <dbReference type="ARBA" id="ARBA00022692"/>
    </source>
</evidence>
<feature type="binding site" evidence="6">
    <location>
        <position position="229"/>
    </location>
    <ligand>
        <name>Zn(2+)</name>
        <dbReference type="ChEBI" id="CHEBI:29105"/>
    </ligand>
</feature>
<feature type="transmembrane region" description="Helical" evidence="7">
    <location>
        <begin position="160"/>
        <end position="179"/>
    </location>
</feature>
<feature type="transmembrane region" description="Helical" evidence="7">
    <location>
        <begin position="185"/>
        <end position="207"/>
    </location>
</feature>
<dbReference type="PANTHER" id="PTHR20855:SF52">
    <property type="entry name" value="ADIPONECTIN RECEPTOR PROTEIN"/>
    <property type="match status" value="1"/>
</dbReference>
<keyword evidence="3 7" id="KW-0812">Transmembrane</keyword>
<keyword evidence="4 7" id="KW-1133">Transmembrane helix</keyword>
<keyword evidence="5 7" id="KW-0472">Membrane</keyword>
<evidence type="ECO:0000256" key="5">
    <source>
        <dbReference type="ARBA" id="ARBA00023136"/>
    </source>
</evidence>
<protein>
    <submittedName>
        <fullName evidence="8">Adiponectin receptor 1</fullName>
    </submittedName>
</protein>
<keyword evidence="6" id="KW-0862">Zinc</keyword>
<feature type="transmembrane region" description="Helical" evidence="7">
    <location>
        <begin position="128"/>
        <end position="148"/>
    </location>
</feature>
<keyword evidence="6" id="KW-0479">Metal-binding</keyword>
<dbReference type="EMBL" id="KE747806">
    <property type="protein sequence ID" value="RMZ66304.1"/>
    <property type="molecule type" value="Genomic_DNA"/>
</dbReference>
<reference evidence="8 9" key="1">
    <citation type="journal article" date="2014" name="PLoS ONE">
        <title>De novo Genome Assembly of the Fungal Plant Pathogen Pyrenophora semeniperda.</title>
        <authorList>
            <person name="Soliai M.M."/>
            <person name="Meyer S.E."/>
            <person name="Udall J.A."/>
            <person name="Elzinga D.E."/>
            <person name="Hermansen R.A."/>
            <person name="Bodily P.M."/>
            <person name="Hart A.A."/>
            <person name="Coleman C.E."/>
        </authorList>
    </citation>
    <scope>NUCLEOTIDE SEQUENCE [LARGE SCALE GENOMIC DNA]</scope>
    <source>
        <strain evidence="8 9">CCB06</strain>
        <tissue evidence="8">Mycelium</tissue>
    </source>
</reference>
<dbReference type="AlphaFoldDB" id="A0A3M7LVQ4"/>
<comment type="subcellular location">
    <subcellularLocation>
        <location evidence="1">Membrane</location>
        <topology evidence="1">Multi-pass membrane protein</topology>
    </subcellularLocation>
</comment>
<organism evidence="8 9">
    <name type="scientific">Pyrenophora seminiperda CCB06</name>
    <dbReference type="NCBI Taxonomy" id="1302712"/>
    <lineage>
        <taxon>Eukaryota</taxon>
        <taxon>Fungi</taxon>
        <taxon>Dikarya</taxon>
        <taxon>Ascomycota</taxon>
        <taxon>Pezizomycotina</taxon>
        <taxon>Dothideomycetes</taxon>
        <taxon>Pleosporomycetidae</taxon>
        <taxon>Pleosporales</taxon>
        <taxon>Pleosporineae</taxon>
        <taxon>Pleosporaceae</taxon>
        <taxon>Pyrenophora</taxon>
    </lineage>
</organism>
<dbReference type="PANTHER" id="PTHR20855">
    <property type="entry name" value="ADIPOR/PROGESTIN RECEPTOR-RELATED"/>
    <property type="match status" value="1"/>
</dbReference>
<feature type="transmembrane region" description="Helical" evidence="7">
    <location>
        <begin position="100"/>
        <end position="122"/>
    </location>
</feature>
<dbReference type="GO" id="GO:0016020">
    <property type="term" value="C:membrane"/>
    <property type="evidence" value="ECO:0007669"/>
    <property type="project" value="UniProtKB-SubCell"/>
</dbReference>
<dbReference type="GO" id="GO:0006882">
    <property type="term" value="P:intracellular zinc ion homeostasis"/>
    <property type="evidence" value="ECO:0007669"/>
    <property type="project" value="TreeGrafter"/>
</dbReference>
<evidence type="ECO:0000313" key="8">
    <source>
        <dbReference type="EMBL" id="RMZ66304.1"/>
    </source>
</evidence>
<dbReference type="Proteomes" id="UP000265663">
    <property type="component" value="Unassembled WGS sequence"/>
</dbReference>
<dbReference type="OrthoDB" id="529367at2759"/>
<comment type="similarity">
    <text evidence="2">Belongs to the ADIPOR family.</text>
</comment>
<dbReference type="InterPro" id="IPR004254">
    <property type="entry name" value="AdipoR/HlyIII-related"/>
</dbReference>
<proteinExistence type="inferred from homology"/>
<feature type="transmembrane region" description="Helical" evidence="7">
    <location>
        <begin position="36"/>
        <end position="54"/>
    </location>
</feature>
<sequence>MRKEISCKLSLGRIYTTSYRKSIVSIVHLHSETINIWSHLFGTLWFCASATRFAGTTTSLFSPSTAAILAYFTANIFCFACSTLYHVFADHAEADFWLRLDHLGIVCAIWASSISFMALSFSCHSGEKYVYTVFVTAAAALCTVRISGNSQHSCSERRSRINTYVALGSLATLPAFRCWHLGRDFGLLTAFGTLFIINSLGGAIYATHILDKAIKMKLGVPGASHHTMHVLAVAGALVYEQGLLSAYKGLT</sequence>
<dbReference type="GO" id="GO:0038023">
    <property type="term" value="F:signaling receptor activity"/>
    <property type="evidence" value="ECO:0007669"/>
    <property type="project" value="TreeGrafter"/>
</dbReference>
<dbReference type="GO" id="GO:0046872">
    <property type="term" value="F:metal ion binding"/>
    <property type="evidence" value="ECO:0007669"/>
    <property type="project" value="UniProtKB-KW"/>
</dbReference>
<evidence type="ECO:0000313" key="9">
    <source>
        <dbReference type="Proteomes" id="UP000265663"/>
    </source>
</evidence>
<feature type="binding site" evidence="6">
    <location>
        <position position="225"/>
    </location>
    <ligand>
        <name>Zn(2+)</name>
        <dbReference type="ChEBI" id="CHEBI:29105"/>
    </ligand>
</feature>
<evidence type="ECO:0000256" key="4">
    <source>
        <dbReference type="ARBA" id="ARBA00022989"/>
    </source>
</evidence>
<evidence type="ECO:0000256" key="7">
    <source>
        <dbReference type="SAM" id="Phobius"/>
    </source>
</evidence>
<evidence type="ECO:0000256" key="1">
    <source>
        <dbReference type="ARBA" id="ARBA00004141"/>
    </source>
</evidence>
<accession>A0A3M7LVQ4</accession>
<keyword evidence="8" id="KW-0675">Receptor</keyword>
<evidence type="ECO:0000256" key="6">
    <source>
        <dbReference type="PIRSR" id="PIRSR604254-1"/>
    </source>
</evidence>
<name>A0A3M7LVQ4_9PLEO</name>
<evidence type="ECO:0000256" key="2">
    <source>
        <dbReference type="ARBA" id="ARBA00007018"/>
    </source>
</evidence>
<feature type="binding site" evidence="6">
    <location>
        <position position="86"/>
    </location>
    <ligand>
        <name>Zn(2+)</name>
        <dbReference type="ChEBI" id="CHEBI:29105"/>
    </ligand>
</feature>